<proteinExistence type="predicted"/>
<dbReference type="InterPro" id="IPR023211">
    <property type="entry name" value="DNA_pol_palm_dom_sf"/>
</dbReference>
<name>A0A9W4SYH3_9GLOM</name>
<keyword evidence="3" id="KW-1185">Reference proteome</keyword>
<protein>
    <submittedName>
        <fullName evidence="2">3151_t:CDS:1</fullName>
    </submittedName>
</protein>
<keyword evidence="1" id="KW-1133">Transmembrane helix</keyword>
<keyword evidence="1" id="KW-0472">Membrane</keyword>
<organism evidence="2 3">
    <name type="scientific">Funneliformis geosporum</name>
    <dbReference type="NCBI Taxonomy" id="1117311"/>
    <lineage>
        <taxon>Eukaryota</taxon>
        <taxon>Fungi</taxon>
        <taxon>Fungi incertae sedis</taxon>
        <taxon>Mucoromycota</taxon>
        <taxon>Glomeromycotina</taxon>
        <taxon>Glomeromycetes</taxon>
        <taxon>Glomerales</taxon>
        <taxon>Glomeraceae</taxon>
        <taxon>Funneliformis</taxon>
    </lineage>
</organism>
<evidence type="ECO:0000256" key="1">
    <source>
        <dbReference type="SAM" id="Phobius"/>
    </source>
</evidence>
<dbReference type="AlphaFoldDB" id="A0A9W4SYH3"/>
<dbReference type="Gene3D" id="3.90.1600.10">
    <property type="entry name" value="Palm domain of DNA polymerase"/>
    <property type="match status" value="1"/>
</dbReference>
<feature type="transmembrane region" description="Helical" evidence="1">
    <location>
        <begin position="96"/>
        <end position="116"/>
    </location>
</feature>
<feature type="non-terminal residue" evidence="2">
    <location>
        <position position="1"/>
    </location>
</feature>
<comment type="caution">
    <text evidence="2">The sequence shown here is derived from an EMBL/GenBank/DDBJ whole genome shotgun (WGS) entry which is preliminary data.</text>
</comment>
<evidence type="ECO:0000313" key="3">
    <source>
        <dbReference type="Proteomes" id="UP001153678"/>
    </source>
</evidence>
<sequence length="151" mass="17648">HSSQMCKIAEYYIIDALSCQQLMIKHNVINEYKEVTFISLFDTYYFAIGMKVSNLLNANTWWKGILISIILKQTETELFLDAYIFLSIKEHKNRHFVTGLNFASLYLSLIMTYNLLLDKIILSQKHADSLKESGKKLNKINFKFNDHDILT</sequence>
<accession>A0A9W4SYH3</accession>
<keyword evidence="1" id="KW-0812">Transmembrane</keyword>
<gene>
    <name evidence="2" type="ORF">FWILDA_LOCUS12399</name>
</gene>
<dbReference type="OrthoDB" id="2438545at2759"/>
<reference evidence="2" key="1">
    <citation type="submission" date="2022-08" db="EMBL/GenBank/DDBJ databases">
        <authorList>
            <person name="Kallberg Y."/>
            <person name="Tangrot J."/>
            <person name="Rosling A."/>
        </authorList>
    </citation>
    <scope>NUCLEOTIDE SEQUENCE</scope>
    <source>
        <strain evidence="2">Wild A</strain>
    </source>
</reference>
<evidence type="ECO:0000313" key="2">
    <source>
        <dbReference type="EMBL" id="CAI2186087.1"/>
    </source>
</evidence>
<dbReference type="EMBL" id="CAMKVN010004001">
    <property type="protein sequence ID" value="CAI2186087.1"/>
    <property type="molecule type" value="Genomic_DNA"/>
</dbReference>
<dbReference type="Proteomes" id="UP001153678">
    <property type="component" value="Unassembled WGS sequence"/>
</dbReference>